<comment type="caution">
    <text evidence="1">The sequence shown here is derived from an EMBL/GenBank/DDBJ whole genome shotgun (WGS) entry which is preliminary data.</text>
</comment>
<reference evidence="1" key="1">
    <citation type="journal article" date="2020" name="Stud. Mycol.">
        <title>101 Dothideomycetes genomes: a test case for predicting lifestyles and emergence of pathogens.</title>
        <authorList>
            <person name="Haridas S."/>
            <person name="Albert R."/>
            <person name="Binder M."/>
            <person name="Bloem J."/>
            <person name="Labutti K."/>
            <person name="Salamov A."/>
            <person name="Andreopoulos B."/>
            <person name="Baker S."/>
            <person name="Barry K."/>
            <person name="Bills G."/>
            <person name="Bluhm B."/>
            <person name="Cannon C."/>
            <person name="Castanera R."/>
            <person name="Culley D."/>
            <person name="Daum C."/>
            <person name="Ezra D."/>
            <person name="Gonzalez J."/>
            <person name="Henrissat B."/>
            <person name="Kuo A."/>
            <person name="Liang C."/>
            <person name="Lipzen A."/>
            <person name="Lutzoni F."/>
            <person name="Magnuson J."/>
            <person name="Mondo S."/>
            <person name="Nolan M."/>
            <person name="Ohm R."/>
            <person name="Pangilinan J."/>
            <person name="Park H.-J."/>
            <person name="Ramirez L."/>
            <person name="Alfaro M."/>
            <person name="Sun H."/>
            <person name="Tritt A."/>
            <person name="Yoshinaga Y."/>
            <person name="Zwiers L.-H."/>
            <person name="Turgeon B."/>
            <person name="Goodwin S."/>
            <person name="Spatafora J."/>
            <person name="Crous P."/>
            <person name="Grigoriev I."/>
        </authorList>
    </citation>
    <scope>NUCLEOTIDE SEQUENCE</scope>
    <source>
        <strain evidence="1">CBS 525.71</strain>
    </source>
</reference>
<accession>A0ACB6SGK9</accession>
<keyword evidence="2" id="KW-1185">Reference proteome</keyword>
<evidence type="ECO:0000313" key="1">
    <source>
        <dbReference type="EMBL" id="KAF2633138.1"/>
    </source>
</evidence>
<name>A0ACB6SGK9_9PLEO</name>
<evidence type="ECO:0000313" key="2">
    <source>
        <dbReference type="Proteomes" id="UP000799754"/>
    </source>
</evidence>
<organism evidence="1 2">
    <name type="scientific">Macroventuria anomochaeta</name>
    <dbReference type="NCBI Taxonomy" id="301207"/>
    <lineage>
        <taxon>Eukaryota</taxon>
        <taxon>Fungi</taxon>
        <taxon>Dikarya</taxon>
        <taxon>Ascomycota</taxon>
        <taxon>Pezizomycotina</taxon>
        <taxon>Dothideomycetes</taxon>
        <taxon>Pleosporomycetidae</taxon>
        <taxon>Pleosporales</taxon>
        <taxon>Pleosporineae</taxon>
        <taxon>Didymellaceae</taxon>
        <taxon>Macroventuria</taxon>
    </lineage>
</organism>
<dbReference type="Proteomes" id="UP000799754">
    <property type="component" value="Unassembled WGS sequence"/>
</dbReference>
<dbReference type="EMBL" id="MU006701">
    <property type="protein sequence ID" value="KAF2633138.1"/>
    <property type="molecule type" value="Genomic_DNA"/>
</dbReference>
<gene>
    <name evidence="1" type="ORF">BU25DRAFT_416417</name>
</gene>
<proteinExistence type="predicted"/>
<sequence length="181" mass="20565">MHYQFKDIYTAERYRFCQLAVRRANVSGFYSAPYNFLHSLTRFKTAAAPQRSCSRLSAVDDPLCADDLRALDDNADMSLMGFFPYGNGTTTSKESKTRIVNTMPGGGCYVNEIDWMEENWQQTFFGSNYERLAKVKRSVLAKTGVANSMYNCYGQSGREPMASIPWDLWAEGYIVRFGARS</sequence>
<protein>
    <submittedName>
        <fullName evidence="1">Uncharacterized protein</fullName>
    </submittedName>
</protein>